<sequence>MRKLIFSFLNDKDNHFVQFIKYGMCGGIATVVDMSVFFLFAWLVFPALTESDPFTRLLGLMNLDIREVTEAVRLRNYWIDKVICFMFSNFTAYVLNVLFVFKAGKHKRHHELILFYAVSTVAFFLGTAAGDLLIRFAGFDTTYSYACAAIAALLINYTGRKFFIFHG</sequence>
<name>A0A6P1M5P3_9BACT</name>
<feature type="transmembrane region" description="Helical" evidence="5">
    <location>
        <begin position="20"/>
        <end position="45"/>
    </location>
</feature>
<evidence type="ECO:0000256" key="4">
    <source>
        <dbReference type="ARBA" id="ARBA00023136"/>
    </source>
</evidence>
<keyword evidence="3 5" id="KW-1133">Transmembrane helix</keyword>
<evidence type="ECO:0000256" key="5">
    <source>
        <dbReference type="SAM" id="Phobius"/>
    </source>
</evidence>
<dbReference type="KEGG" id="taer:GT409_00170"/>
<keyword evidence="2 5" id="KW-0812">Transmembrane</keyword>
<proteinExistence type="predicted"/>
<evidence type="ECO:0000256" key="3">
    <source>
        <dbReference type="ARBA" id="ARBA00022989"/>
    </source>
</evidence>
<dbReference type="Pfam" id="PF04138">
    <property type="entry name" value="GtrA_DPMS_TM"/>
    <property type="match status" value="1"/>
</dbReference>
<dbReference type="Proteomes" id="UP000464954">
    <property type="component" value="Chromosome"/>
</dbReference>
<reference evidence="7 8" key="1">
    <citation type="submission" date="2020-01" db="EMBL/GenBank/DDBJ databases">
        <title>Ponticoccus aerotolerans gen. nov., sp. nov., an anaerobic bacterium and proposal of Ponticoccusceae fam. nov., Ponticoccusles ord. nov. and Ponticoccuse classis nov. in the phylum Kiritimatiellaeota.</title>
        <authorList>
            <person name="Zhou L.Y."/>
            <person name="Du Z.J."/>
        </authorList>
    </citation>
    <scope>NUCLEOTIDE SEQUENCE [LARGE SCALE GENOMIC DNA]</scope>
    <source>
        <strain evidence="7 8">S-5007</strain>
    </source>
</reference>
<feature type="transmembrane region" description="Helical" evidence="5">
    <location>
        <begin position="113"/>
        <end position="136"/>
    </location>
</feature>
<dbReference type="GO" id="GO:0000271">
    <property type="term" value="P:polysaccharide biosynthetic process"/>
    <property type="evidence" value="ECO:0007669"/>
    <property type="project" value="InterPro"/>
</dbReference>
<feature type="domain" description="GtrA/DPMS transmembrane" evidence="6">
    <location>
        <begin position="21"/>
        <end position="165"/>
    </location>
</feature>
<dbReference type="InterPro" id="IPR007267">
    <property type="entry name" value="GtrA_DPMS_TM"/>
</dbReference>
<dbReference type="EMBL" id="CP047593">
    <property type="protein sequence ID" value="QHI67924.1"/>
    <property type="molecule type" value="Genomic_DNA"/>
</dbReference>
<organism evidence="7 8">
    <name type="scientific">Tichowtungia aerotolerans</name>
    <dbReference type="NCBI Taxonomy" id="2697043"/>
    <lineage>
        <taxon>Bacteria</taxon>
        <taxon>Pseudomonadati</taxon>
        <taxon>Kiritimatiellota</taxon>
        <taxon>Tichowtungiia</taxon>
        <taxon>Tichowtungiales</taxon>
        <taxon>Tichowtungiaceae</taxon>
        <taxon>Tichowtungia</taxon>
    </lineage>
</organism>
<feature type="transmembrane region" description="Helical" evidence="5">
    <location>
        <begin position="78"/>
        <end position="101"/>
    </location>
</feature>
<evidence type="ECO:0000313" key="7">
    <source>
        <dbReference type="EMBL" id="QHI67924.1"/>
    </source>
</evidence>
<gene>
    <name evidence="7" type="ORF">GT409_00170</name>
</gene>
<keyword evidence="4 5" id="KW-0472">Membrane</keyword>
<protein>
    <recommendedName>
        <fullName evidence="6">GtrA/DPMS transmembrane domain-containing protein</fullName>
    </recommendedName>
</protein>
<evidence type="ECO:0000256" key="1">
    <source>
        <dbReference type="ARBA" id="ARBA00004141"/>
    </source>
</evidence>
<comment type="subcellular location">
    <subcellularLocation>
        <location evidence="1">Membrane</location>
        <topology evidence="1">Multi-pass membrane protein</topology>
    </subcellularLocation>
</comment>
<keyword evidence="8" id="KW-1185">Reference proteome</keyword>
<accession>A0A6P1M5P3</accession>
<dbReference type="AlphaFoldDB" id="A0A6P1M5P3"/>
<evidence type="ECO:0000259" key="6">
    <source>
        <dbReference type="Pfam" id="PF04138"/>
    </source>
</evidence>
<evidence type="ECO:0000256" key="2">
    <source>
        <dbReference type="ARBA" id="ARBA00022692"/>
    </source>
</evidence>
<dbReference type="GO" id="GO:0016020">
    <property type="term" value="C:membrane"/>
    <property type="evidence" value="ECO:0007669"/>
    <property type="project" value="UniProtKB-SubCell"/>
</dbReference>
<evidence type="ECO:0000313" key="8">
    <source>
        <dbReference type="Proteomes" id="UP000464954"/>
    </source>
</evidence>
<feature type="transmembrane region" description="Helical" evidence="5">
    <location>
        <begin position="142"/>
        <end position="159"/>
    </location>
</feature>
<dbReference type="RefSeq" id="WP_160625958.1">
    <property type="nucleotide sequence ID" value="NZ_CP047593.1"/>
</dbReference>